<protein>
    <submittedName>
        <fullName evidence="1">Multiple sugar-binding protein</fullName>
    </submittedName>
</protein>
<dbReference type="EMBL" id="AP021858">
    <property type="protein sequence ID" value="BBO24234.1"/>
    <property type="molecule type" value="Genomic_DNA"/>
</dbReference>
<name>A0A809SEU8_9BACT</name>
<evidence type="ECO:0000313" key="1">
    <source>
        <dbReference type="EMBL" id="BBO24234.1"/>
    </source>
</evidence>
<dbReference type="PROSITE" id="PS51257">
    <property type="entry name" value="PROKAR_LIPOPROTEIN"/>
    <property type="match status" value="1"/>
</dbReference>
<evidence type="ECO:0000313" key="2">
    <source>
        <dbReference type="Proteomes" id="UP000662873"/>
    </source>
</evidence>
<sequence length="439" mass="49005">MRTQLLLGVAFSASLVFISAGCNKGGSSSSGSAEVEVAVFQGGYGIDFFEQAARDYEAAHPGAKVKVWGNPRVWEQLRPRFVAGSPPDVTWPGWGMDYWAMVYDGQLLALDEALSQPPAEGEGTWRDTFEPELLKLGQYEGKQYMLPYHYNMNGWWYDPNVFEKNGWTPPATFEELLTLAEKIKAKGIAPLTFQGKYPYYMISGFLFPWAISAGGIEALDAAQSLEPGAWNSPAFLKAAEMIAMLRDRGLFQNGAIGMSHTESQTEFLQGRAAMIPCGTWLHSEMREVMPPNAKMRFMLPPPLKDGHDPTNINIGIEPWVIPIKGKHSKDGIEFFRFMTSLTNAKKFVEQKGTLMSIRGSDQANLPEHLIEPAKAFANSEAIWSVEYRLWYPTLGKETENAMASLLSGEITPQQFVNRCEAEAERVRNDATVPKRKINR</sequence>
<dbReference type="SUPFAM" id="SSF53850">
    <property type="entry name" value="Periplasmic binding protein-like II"/>
    <property type="match status" value="1"/>
</dbReference>
<gene>
    <name evidence="1" type="ORF">NPRO_18290</name>
</gene>
<dbReference type="InterPro" id="IPR050490">
    <property type="entry name" value="Bact_solute-bd_prot1"/>
</dbReference>
<dbReference type="PANTHER" id="PTHR43649">
    <property type="entry name" value="ARABINOSE-BINDING PROTEIN-RELATED"/>
    <property type="match status" value="1"/>
</dbReference>
<dbReference type="AlphaFoldDB" id="A0A809SEU8"/>
<organism evidence="1 2">
    <name type="scientific">Candidatus Nitrosymbiomonas proteolyticus</name>
    <dbReference type="NCBI Taxonomy" id="2608984"/>
    <lineage>
        <taxon>Bacteria</taxon>
        <taxon>Bacillati</taxon>
        <taxon>Armatimonadota</taxon>
        <taxon>Armatimonadota incertae sedis</taxon>
        <taxon>Candidatus Nitrosymbiomonas</taxon>
    </lineage>
</organism>
<dbReference type="Gene3D" id="3.40.190.10">
    <property type="entry name" value="Periplasmic binding protein-like II"/>
    <property type="match status" value="2"/>
</dbReference>
<accession>A0A809SEU8</accession>
<dbReference type="Pfam" id="PF01547">
    <property type="entry name" value="SBP_bac_1"/>
    <property type="match status" value="1"/>
</dbReference>
<dbReference type="Proteomes" id="UP000662873">
    <property type="component" value="Chromosome"/>
</dbReference>
<dbReference type="InterPro" id="IPR006059">
    <property type="entry name" value="SBP"/>
</dbReference>
<dbReference type="KEGG" id="npy:NPRO_18290"/>
<reference evidence="1" key="1">
    <citation type="journal article" name="DNA Res.">
        <title>The physiological potential of anammox bacteria as revealed by their core genome structure.</title>
        <authorList>
            <person name="Okubo T."/>
            <person name="Toyoda A."/>
            <person name="Fukuhara K."/>
            <person name="Uchiyama I."/>
            <person name="Harigaya Y."/>
            <person name="Kuroiwa M."/>
            <person name="Suzuki T."/>
            <person name="Murakami Y."/>
            <person name="Suwa Y."/>
            <person name="Takami H."/>
        </authorList>
    </citation>
    <scope>NUCLEOTIDE SEQUENCE</scope>
    <source>
        <strain evidence="1">317325-2</strain>
    </source>
</reference>
<proteinExistence type="predicted"/>